<dbReference type="InterPro" id="IPR000891">
    <property type="entry name" value="PYR_CT"/>
</dbReference>
<dbReference type="Gene3D" id="1.10.238.260">
    <property type="match status" value="1"/>
</dbReference>
<evidence type="ECO:0000256" key="1">
    <source>
        <dbReference type="ARBA" id="ARBA00022679"/>
    </source>
</evidence>
<organism evidence="5 8">
    <name type="scientific">Candidatus Hakubella thermalkaliphila</name>
    <dbReference type="NCBI Taxonomy" id="2754717"/>
    <lineage>
        <taxon>Bacteria</taxon>
        <taxon>Bacillati</taxon>
        <taxon>Actinomycetota</taxon>
        <taxon>Actinomycetota incertae sedis</taxon>
        <taxon>Candidatus Hakubellales</taxon>
        <taxon>Candidatus Hakubellaceae</taxon>
        <taxon>Candidatus Hakubella</taxon>
    </lineage>
</organism>
<evidence type="ECO:0000313" key="6">
    <source>
        <dbReference type="EMBL" id="GFP39278.1"/>
    </source>
</evidence>
<dbReference type="SUPFAM" id="SSF51569">
    <property type="entry name" value="Aldolase"/>
    <property type="match status" value="1"/>
</dbReference>
<dbReference type="CDD" id="cd07939">
    <property type="entry name" value="DRE_TIM_NifV"/>
    <property type="match status" value="1"/>
</dbReference>
<comment type="catalytic activity">
    <reaction evidence="3">
        <text>acetyl-CoA + 2-oxoglutarate + H2O = (2R)-homocitrate + CoA + H(+)</text>
        <dbReference type="Rhea" id="RHEA:12929"/>
        <dbReference type="ChEBI" id="CHEBI:15377"/>
        <dbReference type="ChEBI" id="CHEBI:15378"/>
        <dbReference type="ChEBI" id="CHEBI:16810"/>
        <dbReference type="ChEBI" id="CHEBI:57287"/>
        <dbReference type="ChEBI" id="CHEBI:57288"/>
        <dbReference type="ChEBI" id="CHEBI:58884"/>
        <dbReference type="EC" id="2.3.3.14"/>
    </reaction>
</comment>
<dbReference type="InterPro" id="IPR002034">
    <property type="entry name" value="AIPM/Hcit_synth_CS"/>
</dbReference>
<dbReference type="GO" id="GO:0004410">
    <property type="term" value="F:homocitrate synthase activity"/>
    <property type="evidence" value="ECO:0007669"/>
    <property type="project" value="UniProtKB-UniRule"/>
</dbReference>
<proteinExistence type="inferred from homology"/>
<name>A0A6V8NE53_9ACTN</name>
<evidence type="ECO:0000313" key="8">
    <source>
        <dbReference type="Proteomes" id="UP000574717"/>
    </source>
</evidence>
<dbReference type="PROSITE" id="PS50991">
    <property type="entry name" value="PYR_CT"/>
    <property type="match status" value="1"/>
</dbReference>
<dbReference type="PROSITE" id="PS00816">
    <property type="entry name" value="AIPM_HOMOCIT_SYNTH_2"/>
    <property type="match status" value="1"/>
</dbReference>
<dbReference type="Proteomes" id="UP000574717">
    <property type="component" value="Unassembled WGS sequence"/>
</dbReference>
<evidence type="ECO:0000256" key="2">
    <source>
        <dbReference type="RuleBase" id="RU003523"/>
    </source>
</evidence>
<comment type="function">
    <text evidence="3">This protein is a Fe-Mo-cofactor biosynthetic component.</text>
</comment>
<accession>A0A6V8NE53</accession>
<dbReference type="Pfam" id="PF22617">
    <property type="entry name" value="HCS_D2"/>
    <property type="match status" value="1"/>
</dbReference>
<dbReference type="InterPro" id="IPR054691">
    <property type="entry name" value="LeuA/HCS_post-cat"/>
</dbReference>
<evidence type="ECO:0000256" key="3">
    <source>
        <dbReference type="RuleBase" id="RU367143"/>
    </source>
</evidence>
<dbReference type="EMBL" id="BLRU01000001">
    <property type="protein sequence ID" value="GFP18525.1"/>
    <property type="molecule type" value="Genomic_DNA"/>
</dbReference>
<dbReference type="Pfam" id="PF00682">
    <property type="entry name" value="HMGL-like"/>
    <property type="match status" value="1"/>
</dbReference>
<dbReference type="GO" id="GO:0009399">
    <property type="term" value="P:nitrogen fixation"/>
    <property type="evidence" value="ECO:0007669"/>
    <property type="project" value="UniProtKB-UniRule"/>
</dbReference>
<feature type="domain" description="Pyruvate carboxyltransferase" evidence="4">
    <location>
        <begin position="23"/>
        <end position="274"/>
    </location>
</feature>
<dbReference type="PROSITE" id="PS00815">
    <property type="entry name" value="AIPM_HOMOCIT_SYNTH_1"/>
    <property type="match status" value="1"/>
</dbReference>
<dbReference type="PANTHER" id="PTHR42880:SF1">
    <property type="entry name" value="ISOPROPYLMALATE_HOMOCITRATE_CITRAMALATE SYNTHASE FAMILY PROTEIN"/>
    <property type="match status" value="1"/>
</dbReference>
<reference evidence="7 8" key="1">
    <citation type="journal article" date="2020" name="Front. Microbiol.">
        <title>Single-cell genomics of novel Actinobacteria with the Wood-Ljungdahl pathway discovered in a serpentinizing system.</title>
        <authorList>
            <person name="Merino N."/>
            <person name="Kawai M."/>
            <person name="Boyd E.S."/>
            <person name="Colman D.R."/>
            <person name="McGlynn S.E."/>
            <person name="Nealson K.H."/>
            <person name="Kurokawa K."/>
            <person name="Hongoh Y."/>
        </authorList>
    </citation>
    <scope>NUCLEOTIDE SEQUENCE [LARGE SCALE GENOMIC DNA]</scope>
    <source>
        <strain evidence="5 8">S03</strain>
        <strain evidence="6 7">S47</strain>
    </source>
</reference>
<sequence length="395" mass="44039">MFKLSPFKLEDLSLLDVAIQHDIKIDDTTLRDGEQTAGVVFANNEKKRIARLLDEIGVHQIEVGIPAMGGDEKKTISDIVKMGLRSSILAWNRAVTSDIQHSLDCGVDAVAISISASDIHIEHKLRKDRQWVLESIKRSVDFAKEHNLYVSVNAEDASRADLEFLEEFALVAKEHGADRLRFCDTLGILDPFRTYQIVRYLKERVNIDIEMHTHNDFGMATANALAGAKAGASYINTTVVGLGERAGNAALEEVVMAMKHIGRLDLGIKTEKLRELSEYVAQASGRTIPVWKAIVGVNVFAHESGIHADGVLKNPLNYEAFSPEEVGLQRQLVIGKYSGKASILAKFREYGIELSEEEAEVILRHVRATAIQLKRALFDKELVYIYEDFKEGKLE</sequence>
<dbReference type="EC" id="2.3.3.14" evidence="3"/>
<comment type="caution">
    <text evidence="5">The sequence shown here is derived from an EMBL/GenBank/DDBJ whole genome shotgun (WGS) entry which is preliminary data.</text>
</comment>
<comment type="similarity">
    <text evidence="2">Belongs to the alpha-IPM synthase/homocitrate synthase family.</text>
</comment>
<dbReference type="Gene3D" id="3.20.20.70">
    <property type="entry name" value="Aldolase class I"/>
    <property type="match status" value="1"/>
</dbReference>
<keyword evidence="3" id="KW-0535">Nitrogen fixation</keyword>
<dbReference type="NCBIfam" id="TIGR02660">
    <property type="entry name" value="nifV_homocitr"/>
    <property type="match status" value="1"/>
</dbReference>
<keyword evidence="1 2" id="KW-0808">Transferase</keyword>
<dbReference type="InterPro" id="IPR013477">
    <property type="entry name" value="NifV/FrbC"/>
</dbReference>
<dbReference type="AlphaFoldDB" id="A0A6V8NE53"/>
<dbReference type="Proteomes" id="UP000569018">
    <property type="component" value="Unassembled WGS sequence"/>
</dbReference>
<dbReference type="InterPro" id="IPR013785">
    <property type="entry name" value="Aldolase_TIM"/>
</dbReference>
<evidence type="ECO:0000259" key="4">
    <source>
        <dbReference type="PROSITE" id="PS50991"/>
    </source>
</evidence>
<evidence type="ECO:0000313" key="7">
    <source>
        <dbReference type="Proteomes" id="UP000569018"/>
    </source>
</evidence>
<gene>
    <name evidence="5" type="ORF">HKBW3S03_00030</name>
    <name evidence="6" type="ORF">HKBW3S47_00977</name>
</gene>
<protein>
    <recommendedName>
        <fullName evidence="3">Homocitrate synthase</fullName>
        <ecNumber evidence="3">2.3.3.14</ecNumber>
    </recommendedName>
</protein>
<dbReference type="GO" id="GO:0019752">
    <property type="term" value="P:carboxylic acid metabolic process"/>
    <property type="evidence" value="ECO:0007669"/>
    <property type="project" value="UniProtKB-UniRule"/>
</dbReference>
<dbReference type="PANTHER" id="PTHR42880">
    <property type="entry name" value="HOMOCITRATE SYNTHASE"/>
    <property type="match status" value="1"/>
</dbReference>
<evidence type="ECO:0000313" key="5">
    <source>
        <dbReference type="EMBL" id="GFP18525.1"/>
    </source>
</evidence>
<dbReference type="EMBL" id="BLSD01000041">
    <property type="protein sequence ID" value="GFP39278.1"/>
    <property type="molecule type" value="Genomic_DNA"/>
</dbReference>